<dbReference type="GO" id="GO:0006891">
    <property type="term" value="P:intra-Golgi vesicle-mediated transport"/>
    <property type="evidence" value="ECO:0007669"/>
    <property type="project" value="TreeGrafter"/>
</dbReference>
<evidence type="ECO:0000256" key="9">
    <source>
        <dbReference type="SAM" id="MobiDB-lite"/>
    </source>
</evidence>
<dbReference type="GO" id="GO:0017119">
    <property type="term" value="C:Golgi transport complex"/>
    <property type="evidence" value="ECO:0007669"/>
    <property type="project" value="TreeGrafter"/>
</dbReference>
<keyword evidence="7" id="KW-0472">Membrane</keyword>
<comment type="caution">
    <text evidence="11">The sequence shown here is derived from an EMBL/GenBank/DDBJ whole genome shotgun (WGS) entry which is preliminary data.</text>
</comment>
<evidence type="ECO:0000256" key="6">
    <source>
        <dbReference type="ARBA" id="ARBA00023034"/>
    </source>
</evidence>
<dbReference type="OrthoDB" id="332281at2759"/>
<sequence>MSRFYIDGSSSNASGSGSDDEEDTLPYPTPLQRNDFTNPSFSPSTYLSTLRNRHQTLEDLRSELRSRSQLLSKELLDLVNSNYQDFLTLGSSLKSGDEKVEEVRVGLLGFRKEVEAVKGVVGEREKEVEELVQERVEIRRRIDVGRRLIDLHAKLSGLEEKLMVNTVAKANGSGDGSEDGFEDGDSDDSDDSNEGTSTISISKLRRHVQQYRLVQEIARGVGNEHPFIAAQTPRLEKIRSTLLLDLETALREAKGLKAAGADRVMCILRVYAGMDESAEAVKVLKNNKTG</sequence>
<dbReference type="PANTHER" id="PTHR12961:SF0">
    <property type="entry name" value="CONSERVED OLIGOMERIC GOLGI COMPLEX SUBUNIT 2"/>
    <property type="match status" value="1"/>
</dbReference>
<comment type="similarity">
    <text evidence="2">Belongs to the COG2 family.</text>
</comment>
<keyword evidence="4" id="KW-0813">Transport</keyword>
<dbReference type="AlphaFoldDB" id="A0A9P4JKC0"/>
<dbReference type="Pfam" id="PF06148">
    <property type="entry name" value="COG2_N"/>
    <property type="match status" value="1"/>
</dbReference>
<proteinExistence type="inferred from homology"/>
<evidence type="ECO:0000256" key="1">
    <source>
        <dbReference type="ARBA" id="ARBA00004395"/>
    </source>
</evidence>
<dbReference type="InterPro" id="IPR024602">
    <property type="entry name" value="COG_su2_N"/>
</dbReference>
<evidence type="ECO:0000256" key="7">
    <source>
        <dbReference type="ARBA" id="ARBA00023136"/>
    </source>
</evidence>
<protein>
    <recommendedName>
        <fullName evidence="3">Conserved oligomeric Golgi complex subunit 2</fullName>
    </recommendedName>
    <alternativeName>
        <fullName evidence="8">Component of oligomeric Golgi complex 2</fullName>
    </alternativeName>
</protein>
<reference evidence="11" key="1">
    <citation type="journal article" date="2020" name="Stud. Mycol.">
        <title>101 Dothideomycetes genomes: a test case for predicting lifestyles and emergence of pathogens.</title>
        <authorList>
            <person name="Haridas S."/>
            <person name="Albert R."/>
            <person name="Binder M."/>
            <person name="Bloem J."/>
            <person name="Labutti K."/>
            <person name="Salamov A."/>
            <person name="Andreopoulos B."/>
            <person name="Baker S."/>
            <person name="Barry K."/>
            <person name="Bills G."/>
            <person name="Bluhm B."/>
            <person name="Cannon C."/>
            <person name="Castanera R."/>
            <person name="Culley D."/>
            <person name="Daum C."/>
            <person name="Ezra D."/>
            <person name="Gonzalez J."/>
            <person name="Henrissat B."/>
            <person name="Kuo A."/>
            <person name="Liang C."/>
            <person name="Lipzen A."/>
            <person name="Lutzoni F."/>
            <person name="Magnuson J."/>
            <person name="Mondo S."/>
            <person name="Nolan M."/>
            <person name="Ohm R."/>
            <person name="Pangilinan J."/>
            <person name="Park H.-J."/>
            <person name="Ramirez L."/>
            <person name="Alfaro M."/>
            <person name="Sun H."/>
            <person name="Tritt A."/>
            <person name="Yoshinaga Y."/>
            <person name="Zwiers L.-H."/>
            <person name="Turgeon B."/>
            <person name="Goodwin S."/>
            <person name="Spatafora J."/>
            <person name="Crous P."/>
            <person name="Grigoriev I."/>
        </authorList>
    </citation>
    <scope>NUCLEOTIDE SEQUENCE</scope>
    <source>
        <strain evidence="11">ATCC 74209</strain>
    </source>
</reference>
<evidence type="ECO:0000313" key="12">
    <source>
        <dbReference type="Proteomes" id="UP000799536"/>
    </source>
</evidence>
<evidence type="ECO:0000259" key="10">
    <source>
        <dbReference type="Pfam" id="PF06148"/>
    </source>
</evidence>
<dbReference type="Proteomes" id="UP000799536">
    <property type="component" value="Unassembled WGS sequence"/>
</dbReference>
<dbReference type="EMBL" id="ML993993">
    <property type="protein sequence ID" value="KAF2201048.1"/>
    <property type="molecule type" value="Genomic_DNA"/>
</dbReference>
<feature type="compositionally biased region" description="Acidic residues" evidence="9">
    <location>
        <begin position="176"/>
        <end position="193"/>
    </location>
</feature>
<evidence type="ECO:0000256" key="5">
    <source>
        <dbReference type="ARBA" id="ARBA00022927"/>
    </source>
</evidence>
<evidence type="ECO:0000313" key="11">
    <source>
        <dbReference type="EMBL" id="KAF2201048.1"/>
    </source>
</evidence>
<keyword evidence="12" id="KW-1185">Reference proteome</keyword>
<comment type="subcellular location">
    <subcellularLocation>
        <location evidence="1">Golgi apparatus membrane</location>
        <topology evidence="1">Peripheral membrane protein</topology>
    </subcellularLocation>
</comment>
<evidence type="ECO:0000256" key="2">
    <source>
        <dbReference type="ARBA" id="ARBA00007603"/>
    </source>
</evidence>
<evidence type="ECO:0000256" key="8">
    <source>
        <dbReference type="ARBA" id="ARBA00031344"/>
    </source>
</evidence>
<accession>A0A9P4JKC0</accession>
<feature type="domain" description="Conserved oligomeric Golgi complex subunit 2 N-terminal" evidence="10">
    <location>
        <begin position="30"/>
        <end position="104"/>
    </location>
</feature>
<gene>
    <name evidence="11" type="ORF">GQ43DRAFT_416691</name>
</gene>
<evidence type="ECO:0000256" key="3">
    <source>
        <dbReference type="ARBA" id="ARBA00020977"/>
    </source>
</evidence>
<dbReference type="GO" id="GO:0000139">
    <property type="term" value="C:Golgi membrane"/>
    <property type="evidence" value="ECO:0007669"/>
    <property type="project" value="UniProtKB-SubCell"/>
</dbReference>
<evidence type="ECO:0000256" key="4">
    <source>
        <dbReference type="ARBA" id="ARBA00022448"/>
    </source>
</evidence>
<organism evidence="11 12">
    <name type="scientific">Delitschia confertaspora ATCC 74209</name>
    <dbReference type="NCBI Taxonomy" id="1513339"/>
    <lineage>
        <taxon>Eukaryota</taxon>
        <taxon>Fungi</taxon>
        <taxon>Dikarya</taxon>
        <taxon>Ascomycota</taxon>
        <taxon>Pezizomycotina</taxon>
        <taxon>Dothideomycetes</taxon>
        <taxon>Pleosporomycetidae</taxon>
        <taxon>Pleosporales</taxon>
        <taxon>Delitschiaceae</taxon>
        <taxon>Delitschia</taxon>
    </lineage>
</organism>
<feature type="compositionally biased region" description="Low complexity" evidence="9">
    <location>
        <begin position="7"/>
        <end position="17"/>
    </location>
</feature>
<dbReference type="PANTHER" id="PTHR12961">
    <property type="entry name" value="CONSERVED OLIGOMERIC GOLGI COMPLEX COMPONENT 2"/>
    <property type="match status" value="1"/>
</dbReference>
<dbReference type="GO" id="GO:0015031">
    <property type="term" value="P:protein transport"/>
    <property type="evidence" value="ECO:0007669"/>
    <property type="project" value="UniProtKB-KW"/>
</dbReference>
<keyword evidence="6" id="KW-0333">Golgi apparatus</keyword>
<dbReference type="GO" id="GO:0007030">
    <property type="term" value="P:Golgi organization"/>
    <property type="evidence" value="ECO:0007669"/>
    <property type="project" value="InterPro"/>
</dbReference>
<feature type="region of interest" description="Disordered" evidence="9">
    <location>
        <begin position="169"/>
        <end position="200"/>
    </location>
</feature>
<feature type="compositionally biased region" description="Polar residues" evidence="9">
    <location>
        <begin position="31"/>
        <end position="45"/>
    </location>
</feature>
<keyword evidence="5" id="KW-0653">Protein transport</keyword>
<dbReference type="InterPro" id="IPR009316">
    <property type="entry name" value="COG2"/>
</dbReference>
<name>A0A9P4JKC0_9PLEO</name>
<feature type="region of interest" description="Disordered" evidence="9">
    <location>
        <begin position="1"/>
        <end position="45"/>
    </location>
</feature>